<dbReference type="Pfam" id="PF05593">
    <property type="entry name" value="RHS_repeat"/>
    <property type="match status" value="2"/>
</dbReference>
<proteinExistence type="predicted"/>
<dbReference type="InterPro" id="IPR006530">
    <property type="entry name" value="YD"/>
</dbReference>
<reference evidence="4 5" key="1">
    <citation type="submission" date="2015-05" db="EMBL/GenBank/DDBJ databases">
        <authorList>
            <person name="Tang B."/>
            <person name="Yu Y."/>
        </authorList>
    </citation>
    <scope>NUCLEOTIDE SEQUENCE [LARGE SCALE GENOMIC DNA]</scope>
    <source>
        <strain evidence="4 5">DSM 7029</strain>
    </source>
</reference>
<protein>
    <recommendedName>
        <fullName evidence="6">RHS repeat-associated core domain-containing protein</fullName>
    </recommendedName>
</protein>
<dbReference type="STRING" id="413882.AAW51_3028"/>
<dbReference type="InterPro" id="IPR056823">
    <property type="entry name" value="TEN-like_YD-shell"/>
</dbReference>
<evidence type="ECO:0000259" key="2">
    <source>
        <dbReference type="Pfam" id="PF20148"/>
    </source>
</evidence>
<dbReference type="InterPro" id="IPR050708">
    <property type="entry name" value="T6SS_VgrG/RHS"/>
</dbReference>
<keyword evidence="5" id="KW-1185">Reference proteome</keyword>
<dbReference type="PATRIC" id="fig|413882.6.peg.3160"/>
<accession>A0A0G3BJS8</accession>
<keyword evidence="1" id="KW-0677">Repeat</keyword>
<name>A0A0G3BJS8_9BURK</name>
<evidence type="ECO:0008006" key="6">
    <source>
        <dbReference type="Google" id="ProtNLM"/>
    </source>
</evidence>
<dbReference type="KEGG" id="pbh:AAW51_3028"/>
<dbReference type="InterPro" id="IPR045351">
    <property type="entry name" value="DUF6531"/>
</dbReference>
<dbReference type="EMBL" id="CP011371">
    <property type="protein sequence ID" value="AKJ29719.1"/>
    <property type="molecule type" value="Genomic_DNA"/>
</dbReference>
<dbReference type="NCBIfam" id="TIGR01643">
    <property type="entry name" value="YD_repeat_2x"/>
    <property type="match status" value="2"/>
</dbReference>
<evidence type="ECO:0000313" key="4">
    <source>
        <dbReference type="EMBL" id="AKJ29719.1"/>
    </source>
</evidence>
<feature type="domain" description="Teneurin-like YD-shell" evidence="3">
    <location>
        <begin position="1442"/>
        <end position="1590"/>
    </location>
</feature>
<dbReference type="PANTHER" id="PTHR32305:SF15">
    <property type="entry name" value="PROTEIN RHSA-RELATED"/>
    <property type="match status" value="1"/>
</dbReference>
<dbReference type="Proteomes" id="UP000035352">
    <property type="component" value="Chromosome"/>
</dbReference>
<feature type="domain" description="DUF6531" evidence="2">
    <location>
        <begin position="695"/>
        <end position="765"/>
    </location>
</feature>
<dbReference type="InterPro" id="IPR031325">
    <property type="entry name" value="RHS_repeat"/>
</dbReference>
<organism evidence="4 5">
    <name type="scientific">Caldimonas brevitalea</name>
    <dbReference type="NCBI Taxonomy" id="413882"/>
    <lineage>
        <taxon>Bacteria</taxon>
        <taxon>Pseudomonadati</taxon>
        <taxon>Pseudomonadota</taxon>
        <taxon>Betaproteobacteria</taxon>
        <taxon>Burkholderiales</taxon>
        <taxon>Sphaerotilaceae</taxon>
        <taxon>Caldimonas</taxon>
    </lineage>
</organism>
<dbReference type="Gene3D" id="2.180.10.10">
    <property type="entry name" value="RHS repeat-associated core"/>
    <property type="match status" value="3"/>
</dbReference>
<gene>
    <name evidence="4" type="ORF">AAW51_3028</name>
</gene>
<evidence type="ECO:0000313" key="5">
    <source>
        <dbReference type="Proteomes" id="UP000035352"/>
    </source>
</evidence>
<sequence length="2010" mass="217881">MTHAVAEGKVTFGGKPAVMDPSLKVAGDQNHDKSIGGVKQFIAAPVTRADFEKAMRSRPRAKNVVNLSALKTSSSGSTMVSPMAVGVEDPVADPATQVATIAASLGSLDLIYEYVRNNIAYIHGAGVVKGAAGALLEKQGSAIDQVELMRKMLQAIPGGYQTHIVFGDVTLTAQQIKDWLNLDTADVCGVVDYFARAQVPIIDVVASQDLTCPGGYGALVRITFSHVWLNVTLPSGEQFVFDPSLKTHQIKAGIDLRSATGYSATAFMDAARSGATITEDFVQGINRNAVRTNLTKYANNLSTYLRTNKPSATLRDVVGGKVVVPSYGVALRQKDLPYQVPGAMSISEEVPERYYSTIRVQHAGMDKTFRMADLTGQPLLITYGPSGYSPELRVGDLLVASGASLTPGTLNDLTISITHHAHATAGADQTFTQSIKAGGSFVITQAMGPVGRGLIEHYRDRMASAKNAGHLDNSPRIVGSSLSMLGAIWTAQVAQASQLVDQLAGTRTLMLHTVGVAGHEGTPYIDLPGIMITPTHGEWAASRAAFFALGMLSSILESSVVQQVHGVSAASTVKLVDIAAANNDRIFDAQGFNYASVVAPQLVGCSEYTAQFQQKIDAGWRLILPARCNVTENSWTGLGYYAIYGAGSQFYFYVGRGLHGGFGTTPQPLLTSVNNSAVSTVDPNTLVQTRGLSYGDPIDMVNGHFLFVNDDLKVGEGAFPRSLEFRRLFSSGGRRQTGPLGPGWSHNLISDVAVASDGLQALGEDSALDAVPALVAALVSIDLMFDEIRPLDKIVVSTLTHRWYGDHATSNTVTVRQGLNAEVFVRLPDGSYNPPPGSSARLVKNADGTYLYETLHKDKLLFEQGRLKTYTDASGVQAKFVYVDGKLQEVANSLGRKLTLGYSGSRLTSVSDGTRTVTYGVDDFGNLRNFTNADQKTQTYEYGLPGLLERIFNPSSPDVPFLINQYDAMRRVHTQTDARGKVYTYGFAAPRTRETAPGGIVTISYFNERGQLIRSVDPLRRVIEYVRDGHDRVVRKKLPQGNLIEYEYDDASCARAEKRCTHNVKVERRVAKPGTGLPAIVSSYTYESAFNKVHMATDPRAKVTTYTYTAQGQPHTITGPADVAGLRPYTEFGYTAYTATGFPTFYLPTSETKKINATESVVTSTSYDPANKYVPKTLVVDPGTGKLNLTTTYTYDAVGNRTRVDGPRSDVADVTVYGHDPERRVVKVTDALNKVTHSAYDADGRLVRTAAQYGTQWLVSCRTYTPSSKLLKVWGPALVALPTTCPAAAAPVKVTDYTYDDLDRPKRVIENLPVADGGNRITEMDYFIDGKVQNVRRAVGTGLAQIYSAHTYTANGLPATIKDAKNNLTTYEYDGHDRRVKVRYPHPTTASTSSTTDYEQFGYDANGNVTSQRKRSGETVTLVYDDLNRLIARNYPVVGDNLSFRYDLLGRRLEAKYANNAHMVTYGWDNAGRMTRTQSGSKALTYQYDAAGNRKRLTWPETDFYVTTDYDALNRPYEIKELNTTRLVHYAYDDLSRRTVVTLGNGTSTSYSYDARGQLAGVGHNLAGTAQDVTWAYARNQAQEIKSDTWSNDLYQWRGYSNGSRSYTPNGLNQYTTAAGVALAYDTKGNLTGDGVWTYAYDADNKLKSASKAGYSAGLNYDAEARLHRTVMAGVTTHLRYDGTDLVAEYADSGALLRRYVHAPGIDEPLVWYEGADTTNKTWLYTNSQGSVVASANSAGTSTAIYTYGPYGEPNATTGVRFRYTGQQLLGPLNLYYYKARFYAPALGRFLQTDPIGYQDNLNLYAYVGNDPVNFLDPAGMSSQQAAQLSCGVSCSSGGGYSVGRYMDWYNNQRGQNGVPVYNAPETGELAANALSLAAGASGLRAAATGLMSLARGGRQEATTLYRAVSRAELDSVATSGGFTPGPGSMGNKWFAESAEDAAAWGKKFYAFDKEPVFTLRVQVPDDVAQQMMRVPRLDGIGPARSADGALLRQINSRGTIDALNGNALP</sequence>
<dbReference type="Pfam" id="PF25023">
    <property type="entry name" value="TEN_YD-shell"/>
    <property type="match status" value="2"/>
</dbReference>
<dbReference type="InterPro" id="IPR022385">
    <property type="entry name" value="Rhs_assc_core"/>
</dbReference>
<dbReference type="PANTHER" id="PTHR32305">
    <property type="match status" value="1"/>
</dbReference>
<dbReference type="NCBIfam" id="TIGR03696">
    <property type="entry name" value="Rhs_assc_core"/>
    <property type="match status" value="1"/>
</dbReference>
<evidence type="ECO:0000259" key="3">
    <source>
        <dbReference type="Pfam" id="PF25023"/>
    </source>
</evidence>
<feature type="domain" description="Teneurin-like YD-shell" evidence="3">
    <location>
        <begin position="904"/>
        <end position="1250"/>
    </location>
</feature>
<evidence type="ECO:0000256" key="1">
    <source>
        <dbReference type="ARBA" id="ARBA00022737"/>
    </source>
</evidence>
<dbReference type="Pfam" id="PF20148">
    <property type="entry name" value="DUF6531"/>
    <property type="match status" value="1"/>
</dbReference>